<accession>A0A1U7XU92</accession>
<keyword evidence="3" id="KW-1185">Reference proteome</keyword>
<evidence type="ECO:0000313" key="4">
    <source>
        <dbReference type="RefSeq" id="XP_009790478.1"/>
    </source>
</evidence>
<evidence type="ECO:0000313" key="3">
    <source>
        <dbReference type="Proteomes" id="UP000189701"/>
    </source>
</evidence>
<dbReference type="AlphaFoldDB" id="A0A1U7XU92"/>
<evidence type="ECO:0000256" key="1">
    <source>
        <dbReference type="SAM" id="MobiDB-lite"/>
    </source>
</evidence>
<evidence type="ECO:0000259" key="2">
    <source>
        <dbReference type="Pfam" id="PF14111"/>
    </source>
</evidence>
<name>A0A1U7XU92_NICSY</name>
<dbReference type="PANTHER" id="PTHR31286">
    <property type="entry name" value="GLYCINE-RICH CELL WALL STRUCTURAL PROTEIN 1.8-LIKE"/>
    <property type="match status" value="1"/>
</dbReference>
<feature type="region of interest" description="Disordered" evidence="1">
    <location>
        <begin position="623"/>
        <end position="663"/>
    </location>
</feature>
<organism evidence="3 5">
    <name type="scientific">Nicotiana sylvestris</name>
    <name type="common">Wood tobacco</name>
    <name type="synonym">South American tobacco</name>
    <dbReference type="NCBI Taxonomy" id="4096"/>
    <lineage>
        <taxon>Eukaryota</taxon>
        <taxon>Viridiplantae</taxon>
        <taxon>Streptophyta</taxon>
        <taxon>Embryophyta</taxon>
        <taxon>Tracheophyta</taxon>
        <taxon>Spermatophyta</taxon>
        <taxon>Magnoliopsida</taxon>
        <taxon>eudicotyledons</taxon>
        <taxon>Gunneridae</taxon>
        <taxon>Pentapetalae</taxon>
        <taxon>asterids</taxon>
        <taxon>lamiids</taxon>
        <taxon>Solanales</taxon>
        <taxon>Solanaceae</taxon>
        <taxon>Nicotianoideae</taxon>
        <taxon>Nicotianeae</taxon>
        <taxon>Nicotiana</taxon>
    </lineage>
</organism>
<dbReference type="InterPro" id="IPR040256">
    <property type="entry name" value="At4g02000-like"/>
</dbReference>
<dbReference type="RefSeq" id="XP_009790479.1">
    <property type="nucleotide sequence ID" value="XM_009792177.1"/>
</dbReference>
<dbReference type="RefSeq" id="XP_009790478.1">
    <property type="nucleotide sequence ID" value="XM_009792176.1"/>
</dbReference>
<feature type="compositionally biased region" description="Polar residues" evidence="1">
    <location>
        <begin position="623"/>
        <end position="658"/>
    </location>
</feature>
<protein>
    <submittedName>
        <fullName evidence="4">Uncharacterized protein LOC104237944 isoform X1</fullName>
    </submittedName>
    <submittedName>
        <fullName evidence="5">Uncharacterized protein LOC104237944 isoform X2</fullName>
    </submittedName>
</protein>
<reference evidence="4 5" key="2">
    <citation type="submission" date="2025-04" db="UniProtKB">
        <authorList>
            <consortium name="RefSeq"/>
        </authorList>
    </citation>
    <scope>IDENTIFICATION</scope>
    <source>
        <tissue evidence="4 5">Leaf</tissue>
    </source>
</reference>
<reference evidence="3" key="1">
    <citation type="journal article" date="2013" name="Genome Biol.">
        <title>Reference genomes and transcriptomes of Nicotiana sylvestris and Nicotiana tomentosiformis.</title>
        <authorList>
            <person name="Sierro N."/>
            <person name="Battey J.N."/>
            <person name="Ouadi S."/>
            <person name="Bovet L."/>
            <person name="Goepfert S."/>
            <person name="Bakaher N."/>
            <person name="Peitsch M.C."/>
            <person name="Ivanov N.V."/>
        </authorList>
    </citation>
    <scope>NUCLEOTIDE SEQUENCE [LARGE SCALE GENOMIC DNA]</scope>
</reference>
<dbReference type="Pfam" id="PF14111">
    <property type="entry name" value="DUF4283"/>
    <property type="match status" value="1"/>
</dbReference>
<feature type="domain" description="DUF4283" evidence="2">
    <location>
        <begin position="48"/>
        <end position="135"/>
    </location>
</feature>
<gene>
    <name evidence="4 5" type="primary">LOC104237944</name>
</gene>
<dbReference type="eggNOG" id="KOG1075">
    <property type="taxonomic scope" value="Eukaryota"/>
</dbReference>
<sequence length="681" mass="74812">MQSYASQLLQKSSAAKSSKLELCPVTFEHGEPSVEFTIEEVNAFTIEEGLHQAVIIKFSYGKPDLQKLRQLIPKQFDVKGYCNIGQLEYHHLLVRFDLFNDYVQFLSRSTGYFKSKGDEYFFRTFPWTLGFNPKEETSMAVVWISLPGFPPNFFAKRSLLSIASAVGKPLAVDKATQQRTRPSAARVKVIIDLLDKHPKKVKLQIVDRATGKYVVHYQEIVYDNLPKYCNCCKHQGHDKNVRRVMKVQDETEGTTERVHMNSDLPVMEGTNVEKLQGDARDYLNAIRAGQIGKDLPNKDDKQGLDTAKENAVDQQVLQIEGGKQSVSLSNQNVNNPGFKEITVGDVAKLDKGPTKPSRDVPASIALARISNVVNPIVQAYDNMASKAAVFSSGIGFKSNAVYAKESDQTIKGVSIGVVDKDDRSAGEHTSLSRKIVDSPTELIVTAEDTPNATAVTQVFMQQQTLNVQAGVHATLNDIAKPRKNAAATDGSNLNATVALISHADNFPSVTRQLDTRRIQSNSQQILGEKLVAFVGIPDGVKASKTNVELLGSNLEEAGTSRAVADRATAGVIKTTASPSKNNISVHKTKTSETNNVTVSNSFEVLMNEQDLEDVWKEGQQVQHETNIKPRQSSATRKQQQQSIPSSNSGKPVQGSGNVTKDRVFDEVTLKNELAEILGVTK</sequence>
<proteinExistence type="predicted"/>
<dbReference type="Proteomes" id="UP000189701">
    <property type="component" value="Unplaced"/>
</dbReference>
<evidence type="ECO:0000313" key="5">
    <source>
        <dbReference type="RefSeq" id="XP_009790479.1"/>
    </source>
</evidence>
<dbReference type="PANTHER" id="PTHR31286:SF104">
    <property type="entry name" value="PEROXIDASE"/>
    <property type="match status" value="1"/>
</dbReference>
<dbReference type="InterPro" id="IPR025558">
    <property type="entry name" value="DUF4283"/>
</dbReference>